<dbReference type="InterPro" id="IPR007627">
    <property type="entry name" value="RNA_pol_sigma70_r2"/>
</dbReference>
<keyword evidence="4" id="KW-0804">Transcription</keyword>
<dbReference type="NCBIfam" id="TIGR02937">
    <property type="entry name" value="sigma70-ECF"/>
    <property type="match status" value="1"/>
</dbReference>
<dbReference type="AlphaFoldDB" id="A0A6J7G707"/>
<keyword evidence="3" id="KW-0731">Sigma factor</keyword>
<sequence>MDLRDPDDFARAYAEHAPGAATAAAGVLAPAGRRSDVEDVVHDVFVRLWRDPRIFDPARGPLGAYVRMVARSRALDVLRSGQAAGRASERLAAAPPPQPRDVVVSEAERNEARAALLRAMSALPLPQREAIALACWGDLTASQIADRSGLPLGTVKGRLRLGLARMRAELEGSEMAAATVMTMLSSIL</sequence>
<feature type="domain" description="RNA polymerase sigma factor 70 region 4 type 2" evidence="6">
    <location>
        <begin position="114"/>
        <end position="166"/>
    </location>
</feature>
<dbReference type="InterPro" id="IPR014284">
    <property type="entry name" value="RNA_pol_sigma-70_dom"/>
</dbReference>
<name>A0A6J7G707_9ZZZZ</name>
<evidence type="ECO:0000256" key="4">
    <source>
        <dbReference type="ARBA" id="ARBA00023163"/>
    </source>
</evidence>
<dbReference type="Pfam" id="PF08281">
    <property type="entry name" value="Sigma70_r4_2"/>
    <property type="match status" value="1"/>
</dbReference>
<evidence type="ECO:0000259" key="6">
    <source>
        <dbReference type="Pfam" id="PF08281"/>
    </source>
</evidence>
<evidence type="ECO:0000256" key="2">
    <source>
        <dbReference type="ARBA" id="ARBA00023015"/>
    </source>
</evidence>
<proteinExistence type="inferred from homology"/>
<dbReference type="InterPro" id="IPR036388">
    <property type="entry name" value="WH-like_DNA-bd_sf"/>
</dbReference>
<protein>
    <submittedName>
        <fullName evidence="7">Unannotated protein</fullName>
    </submittedName>
</protein>
<evidence type="ECO:0000256" key="3">
    <source>
        <dbReference type="ARBA" id="ARBA00023082"/>
    </source>
</evidence>
<dbReference type="SUPFAM" id="SSF88659">
    <property type="entry name" value="Sigma3 and sigma4 domains of RNA polymerase sigma factors"/>
    <property type="match status" value="1"/>
</dbReference>
<organism evidence="7">
    <name type="scientific">freshwater metagenome</name>
    <dbReference type="NCBI Taxonomy" id="449393"/>
    <lineage>
        <taxon>unclassified sequences</taxon>
        <taxon>metagenomes</taxon>
        <taxon>ecological metagenomes</taxon>
    </lineage>
</organism>
<dbReference type="EMBL" id="CAFBMK010000024">
    <property type="protein sequence ID" value="CAB4902544.1"/>
    <property type="molecule type" value="Genomic_DNA"/>
</dbReference>
<comment type="similarity">
    <text evidence="1">Belongs to the sigma-70 factor family. ECF subfamily.</text>
</comment>
<accession>A0A6J7G707</accession>
<reference evidence="7" key="1">
    <citation type="submission" date="2020-05" db="EMBL/GenBank/DDBJ databases">
        <authorList>
            <person name="Chiriac C."/>
            <person name="Salcher M."/>
            <person name="Ghai R."/>
            <person name="Kavagutti S V."/>
        </authorList>
    </citation>
    <scope>NUCLEOTIDE SEQUENCE</scope>
</reference>
<dbReference type="GO" id="GO:0016987">
    <property type="term" value="F:sigma factor activity"/>
    <property type="evidence" value="ECO:0007669"/>
    <property type="project" value="UniProtKB-KW"/>
</dbReference>
<evidence type="ECO:0000313" key="7">
    <source>
        <dbReference type="EMBL" id="CAB4902544.1"/>
    </source>
</evidence>
<dbReference type="InterPro" id="IPR013325">
    <property type="entry name" value="RNA_pol_sigma_r2"/>
</dbReference>
<feature type="domain" description="RNA polymerase sigma-70 region 2" evidence="5">
    <location>
        <begin position="15"/>
        <end position="82"/>
    </location>
</feature>
<dbReference type="Pfam" id="PF04542">
    <property type="entry name" value="Sigma70_r2"/>
    <property type="match status" value="1"/>
</dbReference>
<evidence type="ECO:0000259" key="5">
    <source>
        <dbReference type="Pfam" id="PF04542"/>
    </source>
</evidence>
<dbReference type="CDD" id="cd06171">
    <property type="entry name" value="Sigma70_r4"/>
    <property type="match status" value="1"/>
</dbReference>
<keyword evidence="2" id="KW-0805">Transcription regulation</keyword>
<dbReference type="Gene3D" id="1.10.10.10">
    <property type="entry name" value="Winged helix-like DNA-binding domain superfamily/Winged helix DNA-binding domain"/>
    <property type="match status" value="1"/>
</dbReference>
<dbReference type="SUPFAM" id="SSF88946">
    <property type="entry name" value="Sigma2 domain of RNA polymerase sigma factors"/>
    <property type="match status" value="1"/>
</dbReference>
<dbReference type="PANTHER" id="PTHR43133">
    <property type="entry name" value="RNA POLYMERASE ECF-TYPE SIGMA FACTO"/>
    <property type="match status" value="1"/>
</dbReference>
<dbReference type="GO" id="GO:0003677">
    <property type="term" value="F:DNA binding"/>
    <property type="evidence" value="ECO:0007669"/>
    <property type="project" value="InterPro"/>
</dbReference>
<dbReference type="InterPro" id="IPR013324">
    <property type="entry name" value="RNA_pol_sigma_r3/r4-like"/>
</dbReference>
<evidence type="ECO:0000256" key="1">
    <source>
        <dbReference type="ARBA" id="ARBA00010641"/>
    </source>
</evidence>
<dbReference type="PANTHER" id="PTHR43133:SF62">
    <property type="entry name" value="RNA POLYMERASE SIGMA FACTOR SIGZ"/>
    <property type="match status" value="1"/>
</dbReference>
<dbReference type="GO" id="GO:0006352">
    <property type="term" value="P:DNA-templated transcription initiation"/>
    <property type="evidence" value="ECO:0007669"/>
    <property type="project" value="InterPro"/>
</dbReference>
<dbReference type="InterPro" id="IPR013249">
    <property type="entry name" value="RNA_pol_sigma70_r4_t2"/>
</dbReference>
<dbReference type="Gene3D" id="1.10.1740.10">
    <property type="match status" value="1"/>
</dbReference>
<gene>
    <name evidence="7" type="ORF">UFOPK3564_00661</name>
</gene>
<dbReference type="InterPro" id="IPR039425">
    <property type="entry name" value="RNA_pol_sigma-70-like"/>
</dbReference>